<dbReference type="Gene3D" id="1.20.5.300">
    <property type="match status" value="1"/>
</dbReference>
<dbReference type="KEGG" id="mpad:KEF85_11430"/>
<evidence type="ECO:0000313" key="2">
    <source>
        <dbReference type="Proteomes" id="UP000676649"/>
    </source>
</evidence>
<gene>
    <name evidence="1" type="ORF">KEF85_11430</name>
</gene>
<dbReference type="InterPro" id="IPR021342">
    <property type="entry name" value="DUF2959"/>
</dbReference>
<name>A0A975R8G3_9GAMM</name>
<dbReference type="Proteomes" id="UP000676649">
    <property type="component" value="Chromosome"/>
</dbReference>
<proteinExistence type="predicted"/>
<accession>A0A975R8G3</accession>
<dbReference type="RefSeq" id="WP_215580671.1">
    <property type="nucleotide sequence ID" value="NZ_CP073754.1"/>
</dbReference>
<organism evidence="1 2">
    <name type="scientific">Methylomonas paludis</name>
    <dbReference type="NCBI Taxonomy" id="1173101"/>
    <lineage>
        <taxon>Bacteria</taxon>
        <taxon>Pseudomonadati</taxon>
        <taxon>Pseudomonadota</taxon>
        <taxon>Gammaproteobacteria</taxon>
        <taxon>Methylococcales</taxon>
        <taxon>Methylococcaceae</taxon>
        <taxon>Methylomonas</taxon>
    </lineage>
</organism>
<reference evidence="1" key="1">
    <citation type="submission" date="2021-04" db="EMBL/GenBank/DDBJ databases">
        <title>Draft genome sequence data of methanotrophic Methylovulum sp. strain S1L and Methylomonas sp. strain S2AM isolated from boreal lake water columns.</title>
        <authorList>
            <person name="Rissanen A.J."/>
            <person name="Mangayil R."/>
            <person name="Svenning M.M."/>
            <person name="Khanongnuch R."/>
        </authorList>
    </citation>
    <scope>NUCLEOTIDE SEQUENCE</scope>
    <source>
        <strain evidence="1">S2AM</strain>
    </source>
</reference>
<dbReference type="EMBL" id="CP073754">
    <property type="protein sequence ID" value="QWF69962.1"/>
    <property type="molecule type" value="Genomic_DNA"/>
</dbReference>
<keyword evidence="2" id="KW-1185">Reference proteome</keyword>
<sequence>MINFILSVFNKRLQRVYYQSRESLLGHHKRDIVVSQVNQACHSLQDCRDQFVDALDKFKIVVKIKDSPLEQRYQLLKSRYELCRSKADQVSLRIQAIEQVSEALFTEWEAELQLYSNRTLRARSQQQLKKSRLQYQRLIKALQLAETRMQPVLADFQDQVLFLKHNLNAHAIAALRQEFVDIGIDISRLINVMEKTIREASDFVLILADQKNLPAPAESGK</sequence>
<evidence type="ECO:0000313" key="1">
    <source>
        <dbReference type="EMBL" id="QWF69962.1"/>
    </source>
</evidence>
<dbReference type="Pfam" id="PF11172">
    <property type="entry name" value="DUF2959"/>
    <property type="match status" value="1"/>
</dbReference>
<dbReference type="AlphaFoldDB" id="A0A975R8G3"/>
<protein>
    <submittedName>
        <fullName evidence="1">DUF2959 domain-containing protein</fullName>
    </submittedName>
</protein>